<evidence type="ECO:0000313" key="2">
    <source>
        <dbReference type="Proteomes" id="UP000373449"/>
    </source>
</evidence>
<keyword evidence="1" id="KW-0378">Hydrolase</keyword>
<gene>
    <name evidence="1" type="primary">nagB_2</name>
    <name evidence="1" type="ORF">NCTC12282_03772</name>
</gene>
<dbReference type="EMBL" id="CAADJA010000002">
    <property type="protein sequence ID" value="VFS49301.1"/>
    <property type="molecule type" value="Genomic_DNA"/>
</dbReference>
<organism evidence="1 2">
    <name type="scientific">Budvicia aquatica</name>
    <dbReference type="NCBI Taxonomy" id="82979"/>
    <lineage>
        <taxon>Bacteria</taxon>
        <taxon>Pseudomonadati</taxon>
        <taxon>Pseudomonadota</taxon>
        <taxon>Gammaproteobacteria</taxon>
        <taxon>Enterobacterales</taxon>
        <taxon>Budviciaceae</taxon>
        <taxon>Budvicia</taxon>
    </lineage>
</organism>
<sequence length="45" mass="5091">MRLIPLESSKDVGLWSARHIVNRINAFKPTATALLFWASRQAAPR</sequence>
<reference evidence="1 2" key="1">
    <citation type="submission" date="2019-03" db="EMBL/GenBank/DDBJ databases">
        <authorList>
            <consortium name="Pathogen Informatics"/>
        </authorList>
    </citation>
    <scope>NUCLEOTIDE SEQUENCE [LARGE SCALE GENOMIC DNA]</scope>
    <source>
        <strain evidence="1 2">NCTC12282</strain>
    </source>
</reference>
<proteinExistence type="predicted"/>
<evidence type="ECO:0000313" key="1">
    <source>
        <dbReference type="EMBL" id="VFS49301.1"/>
    </source>
</evidence>
<dbReference type="EC" id="3.5.99.6" evidence="1"/>
<dbReference type="Proteomes" id="UP000373449">
    <property type="component" value="Unassembled WGS sequence"/>
</dbReference>
<dbReference type="AlphaFoldDB" id="A0A484ZNJ0"/>
<name>A0A484ZNJ0_9GAMM</name>
<protein>
    <submittedName>
        <fullName evidence="1">Glucosamine-6-phosphate deaminase</fullName>
        <ecNumber evidence="1">3.5.99.6</ecNumber>
    </submittedName>
</protein>
<accession>A0A484ZNJ0</accession>
<dbReference type="GO" id="GO:0004342">
    <property type="term" value="F:glucosamine-6-phosphate deaminase activity"/>
    <property type="evidence" value="ECO:0007669"/>
    <property type="project" value="UniProtKB-EC"/>
</dbReference>